<dbReference type="Proteomes" id="UP000076023">
    <property type="component" value="Unassembled WGS sequence"/>
</dbReference>
<dbReference type="InterPro" id="IPR013424">
    <property type="entry name" value="Ice-binding_C"/>
</dbReference>
<reference evidence="3" key="1">
    <citation type="journal article" date="2017" name="Genome Announc.">
        <title>Draft Genome Sequence of Terrimicrobium sacchariphilum NM-5T, a Facultative Anaerobic Soil Bacterium of the Class Spartobacteria.</title>
        <authorList>
            <person name="Qiu Y.L."/>
            <person name="Tourlousse D.M."/>
            <person name="Matsuura N."/>
            <person name="Ohashi A."/>
            <person name="Sekiguchi Y."/>
        </authorList>
    </citation>
    <scope>NUCLEOTIDE SEQUENCE [LARGE SCALE GENOMIC DNA]</scope>
    <source>
        <strain evidence="3">NM-5</strain>
    </source>
</reference>
<gene>
    <name evidence="2" type="ORF">TSACC_137</name>
</gene>
<dbReference type="InterPro" id="IPR016186">
    <property type="entry name" value="C-type_lectin-like/link_sf"/>
</dbReference>
<evidence type="ECO:0000313" key="3">
    <source>
        <dbReference type="Proteomes" id="UP000076023"/>
    </source>
</evidence>
<dbReference type="InterPro" id="IPR034007">
    <property type="entry name" value="CTLD_bac"/>
</dbReference>
<dbReference type="InParanoid" id="A0A146G0R7"/>
<evidence type="ECO:0000259" key="1">
    <source>
        <dbReference type="PROSITE" id="PS50041"/>
    </source>
</evidence>
<dbReference type="InterPro" id="IPR016187">
    <property type="entry name" value="CTDL_fold"/>
</dbReference>
<dbReference type="InterPro" id="IPR050111">
    <property type="entry name" value="C-type_lectin/snaclec_domain"/>
</dbReference>
<dbReference type="EMBL" id="BDCO01000001">
    <property type="protein sequence ID" value="GAT31489.1"/>
    <property type="molecule type" value="Genomic_DNA"/>
</dbReference>
<dbReference type="Gene3D" id="3.10.100.10">
    <property type="entry name" value="Mannose-Binding Protein A, subunit A"/>
    <property type="match status" value="1"/>
</dbReference>
<dbReference type="NCBIfam" id="TIGR02595">
    <property type="entry name" value="PEP_CTERM"/>
    <property type="match status" value="1"/>
</dbReference>
<dbReference type="STRING" id="690879.TSACC_137"/>
<proteinExistence type="predicted"/>
<dbReference type="PROSITE" id="PS50041">
    <property type="entry name" value="C_TYPE_LECTIN_2"/>
    <property type="match status" value="1"/>
</dbReference>
<accession>A0A146G0R7</accession>
<dbReference type="CDD" id="cd03603">
    <property type="entry name" value="CLECT_VCBS"/>
    <property type="match status" value="1"/>
</dbReference>
<dbReference type="Pfam" id="PF00059">
    <property type="entry name" value="Lectin_C"/>
    <property type="match status" value="1"/>
</dbReference>
<organism evidence="2 3">
    <name type="scientific">Terrimicrobium sacchariphilum</name>
    <dbReference type="NCBI Taxonomy" id="690879"/>
    <lineage>
        <taxon>Bacteria</taxon>
        <taxon>Pseudomonadati</taxon>
        <taxon>Verrucomicrobiota</taxon>
        <taxon>Terrimicrobiia</taxon>
        <taxon>Terrimicrobiales</taxon>
        <taxon>Terrimicrobiaceae</taxon>
        <taxon>Terrimicrobium</taxon>
    </lineage>
</organism>
<comment type="caution">
    <text evidence="2">The sequence shown here is derived from an EMBL/GenBank/DDBJ whole genome shotgun (WGS) entry which is preliminary data.</text>
</comment>
<dbReference type="RefSeq" id="WP_075077386.1">
    <property type="nucleotide sequence ID" value="NZ_BDCO01000001.1"/>
</dbReference>
<sequence>MSEKISAVFATLSQGIAAHLLAAVFILSATGAVEAAVLTGPVVNPANGHTYYLLNSNIWTASENEAIDLGGHLTTINDADENAWVLSTFSFYGGTYKDLWIGLSDFASEGNWVWANGETSSFRNWSVGEPNNAGDQDYGFILGLGRGTAGYWDDYFNANTAPPFPLHGVVEIVPEPSTWALLALSGATLFLLKRRKQSARITNGFRSCPAKEFSRREHLPFPIPQ</sequence>
<dbReference type="SMART" id="SM00034">
    <property type="entry name" value="CLECT"/>
    <property type="match status" value="1"/>
</dbReference>
<keyword evidence="3" id="KW-1185">Reference proteome</keyword>
<dbReference type="OrthoDB" id="197129at2"/>
<dbReference type="PANTHER" id="PTHR22803">
    <property type="entry name" value="MANNOSE, PHOSPHOLIPASE, LECTIN RECEPTOR RELATED"/>
    <property type="match status" value="1"/>
</dbReference>
<dbReference type="AlphaFoldDB" id="A0A146G0R7"/>
<dbReference type="Pfam" id="PF07589">
    <property type="entry name" value="PEP-CTERM"/>
    <property type="match status" value="1"/>
</dbReference>
<evidence type="ECO:0000313" key="2">
    <source>
        <dbReference type="EMBL" id="GAT31489.1"/>
    </source>
</evidence>
<name>A0A146G0R7_TERSA</name>
<dbReference type="SUPFAM" id="SSF56436">
    <property type="entry name" value="C-type lectin-like"/>
    <property type="match status" value="1"/>
</dbReference>
<feature type="domain" description="C-type lectin" evidence="1">
    <location>
        <begin position="46"/>
        <end position="154"/>
    </location>
</feature>
<dbReference type="InterPro" id="IPR001304">
    <property type="entry name" value="C-type_lectin-like"/>
</dbReference>
<protein>
    <submittedName>
        <fullName evidence="2">PEP-CTERM protein-sorting domain-containing protein</fullName>
    </submittedName>
</protein>